<name>A0AAW2WVI8_9LAMI</name>
<reference evidence="1" key="2">
    <citation type="journal article" date="2024" name="Plant">
        <title>Genomic evolution and insights into agronomic trait innovations of Sesamum species.</title>
        <authorList>
            <person name="Miao H."/>
            <person name="Wang L."/>
            <person name="Qu L."/>
            <person name="Liu H."/>
            <person name="Sun Y."/>
            <person name="Le M."/>
            <person name="Wang Q."/>
            <person name="Wei S."/>
            <person name="Zheng Y."/>
            <person name="Lin W."/>
            <person name="Duan Y."/>
            <person name="Cao H."/>
            <person name="Xiong S."/>
            <person name="Wang X."/>
            <person name="Wei L."/>
            <person name="Li C."/>
            <person name="Ma Q."/>
            <person name="Ju M."/>
            <person name="Zhao R."/>
            <person name="Li G."/>
            <person name="Mu C."/>
            <person name="Tian Q."/>
            <person name="Mei H."/>
            <person name="Zhang T."/>
            <person name="Gao T."/>
            <person name="Zhang H."/>
        </authorList>
    </citation>
    <scope>NUCLEOTIDE SEQUENCE</scope>
    <source>
        <strain evidence="1">KEN1</strain>
    </source>
</reference>
<dbReference type="EMBL" id="JACGWN010000006">
    <property type="protein sequence ID" value="KAL0445644.1"/>
    <property type="molecule type" value="Genomic_DNA"/>
</dbReference>
<gene>
    <name evidence="1" type="ORF">Slati_1692300</name>
</gene>
<dbReference type="AlphaFoldDB" id="A0AAW2WVI8"/>
<comment type="caution">
    <text evidence="1">The sequence shown here is derived from an EMBL/GenBank/DDBJ whole genome shotgun (WGS) entry which is preliminary data.</text>
</comment>
<evidence type="ECO:0000313" key="1">
    <source>
        <dbReference type="EMBL" id="KAL0445644.1"/>
    </source>
</evidence>
<proteinExistence type="predicted"/>
<protein>
    <submittedName>
        <fullName evidence="1">Uncharacterized protein</fullName>
    </submittedName>
</protein>
<reference evidence="1" key="1">
    <citation type="submission" date="2020-06" db="EMBL/GenBank/DDBJ databases">
        <authorList>
            <person name="Li T."/>
            <person name="Hu X."/>
            <person name="Zhang T."/>
            <person name="Song X."/>
            <person name="Zhang H."/>
            <person name="Dai N."/>
            <person name="Sheng W."/>
            <person name="Hou X."/>
            <person name="Wei L."/>
        </authorList>
    </citation>
    <scope>NUCLEOTIDE SEQUENCE</scope>
    <source>
        <strain evidence="1">KEN1</strain>
        <tissue evidence="1">Leaf</tissue>
    </source>
</reference>
<organism evidence="1">
    <name type="scientific">Sesamum latifolium</name>
    <dbReference type="NCBI Taxonomy" id="2727402"/>
    <lineage>
        <taxon>Eukaryota</taxon>
        <taxon>Viridiplantae</taxon>
        <taxon>Streptophyta</taxon>
        <taxon>Embryophyta</taxon>
        <taxon>Tracheophyta</taxon>
        <taxon>Spermatophyta</taxon>
        <taxon>Magnoliopsida</taxon>
        <taxon>eudicotyledons</taxon>
        <taxon>Gunneridae</taxon>
        <taxon>Pentapetalae</taxon>
        <taxon>asterids</taxon>
        <taxon>lamiids</taxon>
        <taxon>Lamiales</taxon>
        <taxon>Pedaliaceae</taxon>
        <taxon>Sesamum</taxon>
    </lineage>
</organism>
<accession>A0AAW2WVI8</accession>
<sequence length="56" mass="6183">MKRCPEMSRELFCHDISAEGNTSPNELGFLPYLLAELHHQGPSNLEWSGLAASLLA</sequence>